<comment type="caution">
    <text evidence="1">The sequence shown here is derived from an EMBL/GenBank/DDBJ whole genome shotgun (WGS) entry which is preliminary data.</text>
</comment>
<keyword evidence="2" id="KW-1185">Reference proteome</keyword>
<reference evidence="1 2" key="1">
    <citation type="submission" date="2020-11" db="EMBL/GenBank/DDBJ databases">
        <title>Genomic insight of Alicyclobacillus mali FL 18 reveals a new arsenic-resistant strain, with potential in environmental biotechnology.</title>
        <authorList>
            <person name="Fiorentino G."/>
            <person name="Gallo G."/>
            <person name="Aulitto M."/>
        </authorList>
    </citation>
    <scope>NUCLEOTIDE SEQUENCE [LARGE SCALE GENOMIC DNA]</scope>
    <source>
        <strain evidence="1 2">FL 18</strain>
    </source>
</reference>
<accession>A0ABS0EZ94</accession>
<evidence type="ECO:0000313" key="2">
    <source>
        <dbReference type="Proteomes" id="UP000642910"/>
    </source>
</evidence>
<name>A0ABS0EZ94_9BACL</name>
<proteinExistence type="predicted"/>
<dbReference type="EMBL" id="JADPKZ010000011">
    <property type="protein sequence ID" value="MBF8376351.1"/>
    <property type="molecule type" value="Genomic_DNA"/>
</dbReference>
<gene>
    <name evidence="1" type="ORF">IW967_00390</name>
</gene>
<evidence type="ECO:0000313" key="1">
    <source>
        <dbReference type="EMBL" id="MBF8376351.1"/>
    </source>
</evidence>
<sequence length="157" mass="18717">MRKSRKYPDEYIMRLMEYIDEHPGMSIEEVIELSLPYFLQWYDAEQAKRAALMAYIRGALRRVKLLRRVRAVLPFRKEVGNGKYTVGHAIYATVNDPAVILKQLEMRREQVVSLLEEIRFLERTYEYRMRYGKSAGTWDGSRIVLDEEFEKMLEEAQ</sequence>
<organism evidence="1 2">
    <name type="scientific">Alicyclobacillus mali</name>
    <name type="common">ex Roth et al. 2021</name>
    <dbReference type="NCBI Taxonomy" id="1123961"/>
    <lineage>
        <taxon>Bacteria</taxon>
        <taxon>Bacillati</taxon>
        <taxon>Bacillota</taxon>
        <taxon>Bacilli</taxon>
        <taxon>Bacillales</taxon>
        <taxon>Alicyclobacillaceae</taxon>
        <taxon>Alicyclobacillus</taxon>
    </lineage>
</organism>
<protein>
    <submittedName>
        <fullName evidence="1">Uncharacterized protein</fullName>
    </submittedName>
</protein>
<dbReference type="Proteomes" id="UP000642910">
    <property type="component" value="Unassembled WGS sequence"/>
</dbReference>
<dbReference type="RefSeq" id="WP_195866750.1">
    <property type="nucleotide sequence ID" value="NZ_JADPKZ010000011.1"/>
</dbReference>